<dbReference type="GO" id="GO:0071949">
    <property type="term" value="F:FAD binding"/>
    <property type="evidence" value="ECO:0007669"/>
    <property type="project" value="InterPro"/>
</dbReference>
<dbReference type="Gene3D" id="3.50.50.60">
    <property type="entry name" value="FAD/NAD(P)-binding domain"/>
    <property type="match status" value="1"/>
</dbReference>
<keyword evidence="3" id="KW-0560">Oxidoreductase</keyword>
<evidence type="ECO:0000313" key="7">
    <source>
        <dbReference type="Proteomes" id="UP000295157"/>
    </source>
</evidence>
<keyword evidence="7" id="KW-1185">Reference proteome</keyword>
<keyword evidence="1" id="KW-0285">Flavoprotein</keyword>
<feature type="domain" description="FAD-binding" evidence="5">
    <location>
        <begin position="43"/>
        <end position="208"/>
    </location>
</feature>
<dbReference type="InterPro" id="IPR002938">
    <property type="entry name" value="FAD-bd"/>
</dbReference>
<name>A0A4R4NC87_9ACTN</name>
<keyword evidence="4 6" id="KW-0503">Monooxygenase</keyword>
<dbReference type="PRINTS" id="PR00420">
    <property type="entry name" value="RNGMNOXGNASE"/>
</dbReference>
<evidence type="ECO:0000256" key="1">
    <source>
        <dbReference type="ARBA" id="ARBA00022630"/>
    </source>
</evidence>
<evidence type="ECO:0000256" key="4">
    <source>
        <dbReference type="ARBA" id="ARBA00023033"/>
    </source>
</evidence>
<evidence type="ECO:0000256" key="3">
    <source>
        <dbReference type="ARBA" id="ARBA00023002"/>
    </source>
</evidence>
<gene>
    <name evidence="6" type="ORF">E1267_23450</name>
</gene>
<evidence type="ECO:0000256" key="2">
    <source>
        <dbReference type="ARBA" id="ARBA00022827"/>
    </source>
</evidence>
<evidence type="ECO:0000313" key="6">
    <source>
        <dbReference type="EMBL" id="TDC04232.1"/>
    </source>
</evidence>
<dbReference type="InterPro" id="IPR036188">
    <property type="entry name" value="FAD/NAD-bd_sf"/>
</dbReference>
<protein>
    <submittedName>
        <fullName evidence="6">FAD-dependent monooxygenase</fullName>
    </submittedName>
</protein>
<dbReference type="SUPFAM" id="SSF51905">
    <property type="entry name" value="FAD/NAD(P)-binding domain"/>
    <property type="match status" value="1"/>
</dbReference>
<feature type="domain" description="FAD-binding" evidence="5">
    <location>
        <begin position="348"/>
        <end position="397"/>
    </location>
</feature>
<dbReference type="EMBL" id="SMJZ01000093">
    <property type="protein sequence ID" value="TDC04232.1"/>
    <property type="molecule type" value="Genomic_DNA"/>
</dbReference>
<keyword evidence="2" id="KW-0274">FAD</keyword>
<dbReference type="Pfam" id="PF01494">
    <property type="entry name" value="FAD_binding_3"/>
    <property type="match status" value="2"/>
</dbReference>
<evidence type="ECO:0000259" key="5">
    <source>
        <dbReference type="Pfam" id="PF01494"/>
    </source>
</evidence>
<accession>A0A4R4NC87</accession>
<dbReference type="GO" id="GO:0004497">
    <property type="term" value="F:monooxygenase activity"/>
    <property type="evidence" value="ECO:0007669"/>
    <property type="project" value="UniProtKB-KW"/>
</dbReference>
<reference evidence="6 7" key="1">
    <citation type="submission" date="2019-02" db="EMBL/GenBank/DDBJ databases">
        <title>Draft genome sequences of novel Actinobacteria.</title>
        <authorList>
            <person name="Sahin N."/>
            <person name="Ay H."/>
            <person name="Saygin H."/>
        </authorList>
    </citation>
    <scope>NUCLEOTIDE SEQUENCE [LARGE SCALE GENOMIC DNA]</scope>
    <source>
        <strain evidence="6 7">KC201</strain>
    </source>
</reference>
<dbReference type="PANTHER" id="PTHR47178">
    <property type="entry name" value="MONOOXYGENASE, FAD-BINDING"/>
    <property type="match status" value="1"/>
</dbReference>
<dbReference type="OrthoDB" id="3322136at2"/>
<proteinExistence type="predicted"/>
<comment type="caution">
    <text evidence="6">The sequence shown here is derived from an EMBL/GenBank/DDBJ whole genome shotgun (WGS) entry which is preliminary data.</text>
</comment>
<sequence>MNPAIWWPVAWRSGPRERGRPDRTLKYQVPYSYIRCLTEGADMKVLIIGAGMGGLTLAQALRRTGIEVAVHERDDAIEATGGYRLHLDDLACAVLARHLTPDHYQALLGSSAGWQAFRRFAVTDHRMRLLSAEPRERTAETLMIGRIPLRRLLAHGLDGALRFGAEYTGHRTHADGTVTAHFADGSTDRGALLVGADGVGSRVAAALAGRPTSAPAGVSGIAGRTPLDGRTRPLVPGLLAEGPALAFGPGGIGMFVTVHDPAGGAVVDPASCTRVPAVLEEPALVWGLLAPDGRLPGRPRELDGAGLTRVTGTLLDGWDGRVRALVRAGDPDTVAHFRFHAADPDADLTPWPAGAVTALGDAVHAMPPTGGRAAATAIRDAGLLAGELARAYAGESTIPMAVHRYQSAMAAYAGDAIRTSMQPLGWVHRLAGPVGTGLARLSLPALATAARLGRGVTAARGRRMSGARVA</sequence>
<dbReference type="PANTHER" id="PTHR47178:SF5">
    <property type="entry name" value="FAD-BINDING DOMAIN-CONTAINING PROTEIN"/>
    <property type="match status" value="1"/>
</dbReference>
<organism evidence="6 7">
    <name type="scientific">Nonomuraea longispora</name>
    <dbReference type="NCBI Taxonomy" id="1848320"/>
    <lineage>
        <taxon>Bacteria</taxon>
        <taxon>Bacillati</taxon>
        <taxon>Actinomycetota</taxon>
        <taxon>Actinomycetes</taxon>
        <taxon>Streptosporangiales</taxon>
        <taxon>Streptosporangiaceae</taxon>
        <taxon>Nonomuraea</taxon>
    </lineage>
</organism>
<dbReference type="AlphaFoldDB" id="A0A4R4NC87"/>
<dbReference type="Proteomes" id="UP000295157">
    <property type="component" value="Unassembled WGS sequence"/>
</dbReference>